<dbReference type="GO" id="GO:0004132">
    <property type="term" value="F:dCMP deaminase activity"/>
    <property type="evidence" value="ECO:0007669"/>
    <property type="project" value="TreeGrafter"/>
</dbReference>
<comment type="catalytic activity">
    <reaction evidence="10">
        <text>2'-deoxycytidine + H2O + H(+) = 2'-deoxyuridine + NH4(+)</text>
        <dbReference type="Rhea" id="RHEA:13433"/>
        <dbReference type="ChEBI" id="CHEBI:15377"/>
        <dbReference type="ChEBI" id="CHEBI:15378"/>
        <dbReference type="ChEBI" id="CHEBI:15698"/>
        <dbReference type="ChEBI" id="CHEBI:16450"/>
        <dbReference type="ChEBI" id="CHEBI:28938"/>
        <dbReference type="EC" id="3.5.4.5"/>
    </reaction>
</comment>
<protein>
    <recommendedName>
        <fullName evidence="8">Cytidine and dCMP deaminase domain-containing protein 1</fullName>
        <ecNumber evidence="3">3.5.4.5</ecNumber>
    </recommendedName>
    <alternativeName>
        <fullName evidence="9">Cytidine deaminase</fullName>
    </alternativeName>
</protein>
<feature type="domain" description="CMP/dCMP-type deaminase" evidence="12">
    <location>
        <begin position="225"/>
        <end position="355"/>
    </location>
</feature>
<evidence type="ECO:0000256" key="6">
    <source>
        <dbReference type="ARBA" id="ARBA00022801"/>
    </source>
</evidence>
<evidence type="ECO:0000256" key="2">
    <source>
        <dbReference type="ARBA" id="ARBA00006576"/>
    </source>
</evidence>
<dbReference type="SUPFAM" id="SSF53927">
    <property type="entry name" value="Cytidine deaminase-like"/>
    <property type="match status" value="2"/>
</dbReference>
<dbReference type="InterPro" id="IPR016192">
    <property type="entry name" value="APOBEC/CMP_deaminase_Zn-bd"/>
</dbReference>
<evidence type="ECO:0000313" key="13">
    <source>
        <dbReference type="Ensembl" id="ENSPCEP00000025099.1"/>
    </source>
</evidence>
<keyword evidence="4" id="KW-0479">Metal-binding</keyword>
<dbReference type="Gene3D" id="3.40.140.10">
    <property type="entry name" value="Cytidine Deaminase, domain 2"/>
    <property type="match status" value="2"/>
</dbReference>
<evidence type="ECO:0000259" key="12">
    <source>
        <dbReference type="PROSITE" id="PS51747"/>
    </source>
</evidence>
<comment type="catalytic activity">
    <reaction evidence="11">
        <text>cytidine + H2O + H(+) = uridine + NH4(+)</text>
        <dbReference type="Rhea" id="RHEA:16069"/>
        <dbReference type="ChEBI" id="CHEBI:15377"/>
        <dbReference type="ChEBI" id="CHEBI:15378"/>
        <dbReference type="ChEBI" id="CHEBI:16704"/>
        <dbReference type="ChEBI" id="CHEBI:17562"/>
        <dbReference type="ChEBI" id="CHEBI:28938"/>
        <dbReference type="EC" id="3.5.4.5"/>
    </reaction>
</comment>
<evidence type="ECO:0000313" key="14">
    <source>
        <dbReference type="Proteomes" id="UP000694393"/>
    </source>
</evidence>
<dbReference type="GO" id="GO:0005737">
    <property type="term" value="C:cytoplasm"/>
    <property type="evidence" value="ECO:0007669"/>
    <property type="project" value="TreeGrafter"/>
</dbReference>
<dbReference type="PROSITE" id="PS00903">
    <property type="entry name" value="CYT_DCMP_DEAMINASES_1"/>
    <property type="match status" value="1"/>
</dbReference>
<keyword evidence="14" id="KW-1185">Reference proteome</keyword>
<dbReference type="Ensembl" id="ENSPCET00000025945.1">
    <property type="protein sequence ID" value="ENSPCEP00000025099.1"/>
    <property type="gene ID" value="ENSPCEG00000018948.1"/>
</dbReference>
<dbReference type="PANTHER" id="PTHR11086:SF14">
    <property type="entry name" value="CYTIDINE AND DCMP DEAMINASE DOMAIN-CONTAINING PROTEIN 1"/>
    <property type="match status" value="1"/>
</dbReference>
<keyword evidence="7" id="KW-0862">Zinc</keyword>
<keyword evidence="5" id="KW-0677">Repeat</keyword>
<dbReference type="Proteomes" id="UP000694393">
    <property type="component" value="Unplaced"/>
</dbReference>
<dbReference type="PROSITE" id="PS51747">
    <property type="entry name" value="CYT_DCMP_DEAMINASES_2"/>
    <property type="match status" value="2"/>
</dbReference>
<dbReference type="InterPro" id="IPR015517">
    <property type="entry name" value="dCMP_deaminase-rel"/>
</dbReference>
<feature type="domain" description="CMP/dCMP-type deaminase" evidence="12">
    <location>
        <begin position="13"/>
        <end position="122"/>
    </location>
</feature>
<comment type="similarity">
    <text evidence="2">Belongs to the cytidine and deoxycytidylate deaminase family.</text>
</comment>
<sequence>MERGCKTAKRLGKKTDLYMLVALHMEKSPMCVSPSDKFNKSGIVVCESDKIHKVVAVGCSRENLHAVQHIILSVPRSLRNCTVYLSRKPCATCATFLIQDSVSSVYYWPMAPELKGEDSAVEEELKQVDQMFVRSQISISIFLPSTDFDVSKISERIRRHKCRNCHSHNAEAVPKDMEKIMSLLNMQDRKMMCVSQMKKALHCLNYLLHCTHGEFEKKEEDDVEKMHVHALQLCYLLAARSDDPDRGVGCILYNQNGYFFGAGYNGYPIGAIYANLPCGGRHNKKKPGTAKGPVLIHAEANALLFRFSKKIEENDVLYCSKPPCSECQNYIQYVGIKKIISVQESSQSSSDQQVS</sequence>
<evidence type="ECO:0000256" key="4">
    <source>
        <dbReference type="ARBA" id="ARBA00022723"/>
    </source>
</evidence>
<dbReference type="InterPro" id="IPR002125">
    <property type="entry name" value="CMP_dCMP_dom"/>
</dbReference>
<dbReference type="Pfam" id="PF00383">
    <property type="entry name" value="dCMP_cyt_deam_1"/>
    <property type="match status" value="2"/>
</dbReference>
<evidence type="ECO:0000256" key="1">
    <source>
        <dbReference type="ARBA" id="ARBA00001947"/>
    </source>
</evidence>
<dbReference type="PANTHER" id="PTHR11086">
    <property type="entry name" value="DEOXYCYTIDYLATE DEAMINASE-RELATED"/>
    <property type="match status" value="1"/>
</dbReference>
<proteinExistence type="inferred from homology"/>
<dbReference type="InterPro" id="IPR016193">
    <property type="entry name" value="Cytidine_deaminase-like"/>
</dbReference>
<evidence type="ECO:0000256" key="3">
    <source>
        <dbReference type="ARBA" id="ARBA00012783"/>
    </source>
</evidence>
<evidence type="ECO:0000256" key="10">
    <source>
        <dbReference type="ARBA" id="ARBA00049252"/>
    </source>
</evidence>
<dbReference type="EC" id="3.5.4.5" evidence="3"/>
<reference evidence="13" key="2">
    <citation type="submission" date="2025-09" db="UniProtKB">
        <authorList>
            <consortium name="Ensembl"/>
        </authorList>
    </citation>
    <scope>IDENTIFICATION</scope>
</reference>
<dbReference type="GO" id="GO:0008270">
    <property type="term" value="F:zinc ion binding"/>
    <property type="evidence" value="ECO:0007669"/>
    <property type="project" value="InterPro"/>
</dbReference>
<accession>A0A8C8VQF0</accession>
<keyword evidence="6" id="KW-0378">Hydrolase</keyword>
<name>A0A8C8VQF0_9SAUR</name>
<dbReference type="AlphaFoldDB" id="A0A8C8VQF0"/>
<comment type="cofactor">
    <cofactor evidence="1">
        <name>Zn(2+)</name>
        <dbReference type="ChEBI" id="CHEBI:29105"/>
    </cofactor>
</comment>
<reference evidence="13" key="1">
    <citation type="submission" date="2025-08" db="UniProtKB">
        <authorList>
            <consortium name="Ensembl"/>
        </authorList>
    </citation>
    <scope>IDENTIFICATION</scope>
</reference>
<organism evidence="13 14">
    <name type="scientific">Pelusios castaneus</name>
    <name type="common">West African mud turtle</name>
    <dbReference type="NCBI Taxonomy" id="367368"/>
    <lineage>
        <taxon>Eukaryota</taxon>
        <taxon>Metazoa</taxon>
        <taxon>Chordata</taxon>
        <taxon>Craniata</taxon>
        <taxon>Vertebrata</taxon>
        <taxon>Euteleostomi</taxon>
        <taxon>Archelosauria</taxon>
        <taxon>Testudinata</taxon>
        <taxon>Testudines</taxon>
        <taxon>Pleurodira</taxon>
        <taxon>Pelomedusidae</taxon>
        <taxon>Pelusios</taxon>
    </lineage>
</organism>
<evidence type="ECO:0000256" key="5">
    <source>
        <dbReference type="ARBA" id="ARBA00022737"/>
    </source>
</evidence>
<evidence type="ECO:0000256" key="7">
    <source>
        <dbReference type="ARBA" id="ARBA00022833"/>
    </source>
</evidence>
<evidence type="ECO:0000256" key="11">
    <source>
        <dbReference type="ARBA" id="ARBA00049558"/>
    </source>
</evidence>
<evidence type="ECO:0000256" key="9">
    <source>
        <dbReference type="ARBA" id="ARBA00041919"/>
    </source>
</evidence>
<evidence type="ECO:0000256" key="8">
    <source>
        <dbReference type="ARBA" id="ARBA00040574"/>
    </source>
</evidence>